<evidence type="ECO:0000256" key="1">
    <source>
        <dbReference type="RuleBase" id="RU362006"/>
    </source>
</evidence>
<comment type="subcellular location">
    <subcellularLocation>
        <location evidence="1">Membrane</location>
        <topology evidence="1">Multi-pass membrane protein</topology>
    </subcellularLocation>
</comment>
<dbReference type="Proteomes" id="UP000785679">
    <property type="component" value="Unassembled WGS sequence"/>
</dbReference>
<reference evidence="3" key="1">
    <citation type="submission" date="2019-06" db="EMBL/GenBank/DDBJ databases">
        <authorList>
            <person name="Zheng W."/>
        </authorList>
    </citation>
    <scope>NUCLEOTIDE SEQUENCE</scope>
    <source>
        <strain evidence="3">QDHG01</strain>
    </source>
</reference>
<comment type="caution">
    <text evidence="3">The sequence shown here is derived from an EMBL/GenBank/DDBJ whole genome shotgun (WGS) entry which is preliminary data.</text>
</comment>
<feature type="transmembrane region" description="Helical" evidence="2">
    <location>
        <begin position="33"/>
        <end position="61"/>
    </location>
</feature>
<comment type="similarity">
    <text evidence="1">Belongs to the DP1 family.</text>
</comment>
<protein>
    <recommendedName>
        <fullName evidence="5">Receptor expression-enhancing protein</fullName>
    </recommendedName>
</protein>
<dbReference type="OrthoDB" id="290016at2759"/>
<accession>A0A8J8T7T4</accession>
<dbReference type="GO" id="GO:0016020">
    <property type="term" value="C:membrane"/>
    <property type="evidence" value="ECO:0007669"/>
    <property type="project" value="UniProtKB-SubCell"/>
</dbReference>
<feature type="transmembrane region" description="Helical" evidence="2">
    <location>
        <begin position="81"/>
        <end position="108"/>
    </location>
</feature>
<sequence>MANKPGQSQRANLFDKLSKLCGNVQKKHLIQGILAFLILCVPLTNYDALITNFLGVIYPLFMSIQALESEKVDEDKQWLTYWLIFGLFSIIDLTFGFVFNLIPFYYFLKLMFLIWLAHPSTQGATLLFYKNVEPYYREHEKKIDAVAKKVEAKLKMGLQKAGEVSGGGSKQD</sequence>
<evidence type="ECO:0000256" key="2">
    <source>
        <dbReference type="SAM" id="Phobius"/>
    </source>
</evidence>
<name>A0A8J8T7T4_HALGN</name>
<proteinExistence type="inferred from homology"/>
<dbReference type="InterPro" id="IPR004345">
    <property type="entry name" value="TB2_DP1_HVA22"/>
</dbReference>
<dbReference type="EMBL" id="RRYP01002708">
    <property type="protein sequence ID" value="TNV84498.1"/>
    <property type="molecule type" value="Genomic_DNA"/>
</dbReference>
<keyword evidence="2" id="KW-1133">Transmembrane helix</keyword>
<dbReference type="AlphaFoldDB" id="A0A8J8T7T4"/>
<keyword evidence="2" id="KW-0812">Transmembrane</keyword>
<evidence type="ECO:0000313" key="3">
    <source>
        <dbReference type="EMBL" id="TNV84498.1"/>
    </source>
</evidence>
<keyword evidence="2" id="KW-0472">Membrane</keyword>
<gene>
    <name evidence="3" type="ORF">FGO68_gene3003</name>
</gene>
<dbReference type="PANTHER" id="PTHR12300">
    <property type="entry name" value="HVA22-LIKE PROTEINS"/>
    <property type="match status" value="1"/>
</dbReference>
<keyword evidence="4" id="KW-1185">Reference proteome</keyword>
<organism evidence="3 4">
    <name type="scientific">Halteria grandinella</name>
    <dbReference type="NCBI Taxonomy" id="5974"/>
    <lineage>
        <taxon>Eukaryota</taxon>
        <taxon>Sar</taxon>
        <taxon>Alveolata</taxon>
        <taxon>Ciliophora</taxon>
        <taxon>Intramacronucleata</taxon>
        <taxon>Spirotrichea</taxon>
        <taxon>Stichotrichia</taxon>
        <taxon>Sporadotrichida</taxon>
        <taxon>Halteriidae</taxon>
        <taxon>Halteria</taxon>
    </lineage>
</organism>
<evidence type="ECO:0008006" key="5">
    <source>
        <dbReference type="Google" id="ProtNLM"/>
    </source>
</evidence>
<evidence type="ECO:0000313" key="4">
    <source>
        <dbReference type="Proteomes" id="UP000785679"/>
    </source>
</evidence>
<dbReference type="Pfam" id="PF03134">
    <property type="entry name" value="TB2_DP1_HVA22"/>
    <property type="match status" value="1"/>
</dbReference>